<protein>
    <recommendedName>
        <fullName evidence="1">Helix-turn-helix domain-containing protein</fullName>
    </recommendedName>
</protein>
<dbReference type="GeneID" id="82887352"/>
<gene>
    <name evidence="2" type="ORF">CVA01_12070</name>
</gene>
<dbReference type="AlphaFoldDB" id="A0A4Y4C487"/>
<feature type="domain" description="Helix-turn-helix" evidence="1">
    <location>
        <begin position="6"/>
        <end position="57"/>
    </location>
</feature>
<dbReference type="RefSeq" id="WP_141329384.1">
    <property type="nucleotide sequence ID" value="NZ_BJNT01000008.1"/>
</dbReference>
<accession>A0A4Y4C487</accession>
<dbReference type="Pfam" id="PF12728">
    <property type="entry name" value="HTH_17"/>
    <property type="match status" value="1"/>
</dbReference>
<dbReference type="Proteomes" id="UP000319986">
    <property type="component" value="Unassembled WGS sequence"/>
</dbReference>
<dbReference type="EMBL" id="BJNT01000008">
    <property type="protein sequence ID" value="GEC85893.1"/>
    <property type="molecule type" value="Genomic_DNA"/>
</dbReference>
<proteinExistence type="predicted"/>
<dbReference type="Gene3D" id="1.10.1660.10">
    <property type="match status" value="1"/>
</dbReference>
<dbReference type="InterPro" id="IPR041657">
    <property type="entry name" value="HTH_17"/>
</dbReference>
<dbReference type="InterPro" id="IPR009061">
    <property type="entry name" value="DNA-bd_dom_put_sf"/>
</dbReference>
<dbReference type="SUPFAM" id="SSF46955">
    <property type="entry name" value="Putative DNA-binding domain"/>
    <property type="match status" value="1"/>
</dbReference>
<evidence type="ECO:0000313" key="3">
    <source>
        <dbReference type="Proteomes" id="UP000319986"/>
    </source>
</evidence>
<sequence length="62" mass="7040">MTHDTYLTAPEAGHEVGVHPATISRWVKRGLLTAHVDQLDKRRRLISRSELRDLVDNHTPTA</sequence>
<organism evidence="2 3">
    <name type="scientific">Corynebacterium variabile</name>
    <dbReference type="NCBI Taxonomy" id="1727"/>
    <lineage>
        <taxon>Bacteria</taxon>
        <taxon>Bacillati</taxon>
        <taxon>Actinomycetota</taxon>
        <taxon>Actinomycetes</taxon>
        <taxon>Mycobacteriales</taxon>
        <taxon>Corynebacteriaceae</taxon>
        <taxon>Corynebacterium</taxon>
    </lineage>
</organism>
<reference evidence="2 3" key="1">
    <citation type="submission" date="2019-06" db="EMBL/GenBank/DDBJ databases">
        <title>Whole genome shotgun sequence of Corynebacterium variabile NBRC 15286.</title>
        <authorList>
            <person name="Hosoyama A."/>
            <person name="Uohara A."/>
            <person name="Ohji S."/>
            <person name="Ichikawa N."/>
        </authorList>
    </citation>
    <scope>NUCLEOTIDE SEQUENCE [LARGE SCALE GENOMIC DNA]</scope>
    <source>
        <strain evidence="2 3">NBRC 15286</strain>
    </source>
</reference>
<comment type="caution">
    <text evidence="2">The sequence shown here is derived from an EMBL/GenBank/DDBJ whole genome shotgun (WGS) entry which is preliminary data.</text>
</comment>
<name>A0A4Y4C487_9CORY</name>
<evidence type="ECO:0000313" key="2">
    <source>
        <dbReference type="EMBL" id="GEC85893.1"/>
    </source>
</evidence>
<evidence type="ECO:0000259" key="1">
    <source>
        <dbReference type="Pfam" id="PF12728"/>
    </source>
</evidence>